<dbReference type="AlphaFoldDB" id="A0A1B3TQE0"/>
<reference evidence="1" key="1">
    <citation type="submission" date="2016-08" db="EMBL/GenBank/DDBJ databases">
        <title>Complete chloroplast genome of Sitka spruce using 10X Genomics Gemcode-derived sequence reads.</title>
        <authorList>
            <person name="Coombe L."/>
            <person name="Warren R.L."/>
            <person name="Jackman S.D."/>
            <person name="Yang C."/>
            <person name="Vandervalk B.P."/>
            <person name="Moore R."/>
            <person name="Pleasance S."/>
            <person name="Coope R.J."/>
            <person name="Bohlmann J."/>
            <person name="Holt R.A."/>
            <person name="Jones S.J.M."/>
            <person name="Birol I."/>
            <person name="Coope R."/>
            <person name="Pleasance S."/>
        </authorList>
    </citation>
    <scope>NUCLEOTIDE SEQUENCE</scope>
    <source>
        <strain evidence="1">Q903</strain>
        <tissue evidence="1">Flushing needles</tissue>
    </source>
</reference>
<name>A0A1B3TQE0_PICSI</name>
<dbReference type="EMBL" id="KU215903">
    <property type="protein sequence ID" value="AOG75949.1"/>
    <property type="molecule type" value="Genomic_DNA"/>
</dbReference>
<sequence length="61" mass="7017">MVHPRIMRYISLRTQIEKILQDPGVVTEPQQLYACRIDSILSSPPNSVGRENARLEPKSRK</sequence>
<accession>A0A1B3TQE0</accession>
<protein>
    <submittedName>
        <fullName evidence="1">Uncharacterized protein</fullName>
    </submittedName>
</protein>
<organism evidence="1">
    <name type="scientific">Picea sitchensis</name>
    <name type="common">Sitka spruce</name>
    <name type="synonym">Pinus sitchensis</name>
    <dbReference type="NCBI Taxonomy" id="3332"/>
    <lineage>
        <taxon>Eukaryota</taxon>
        <taxon>Viridiplantae</taxon>
        <taxon>Streptophyta</taxon>
        <taxon>Embryophyta</taxon>
        <taxon>Tracheophyta</taxon>
        <taxon>Spermatophyta</taxon>
        <taxon>Pinopsida</taxon>
        <taxon>Pinidae</taxon>
        <taxon>Conifers I</taxon>
        <taxon>Pinales</taxon>
        <taxon>Pinaceae</taxon>
        <taxon>Picea</taxon>
    </lineage>
</organism>
<keyword evidence="1" id="KW-0150">Chloroplast</keyword>
<proteinExistence type="predicted"/>
<evidence type="ECO:0000313" key="1">
    <source>
        <dbReference type="EMBL" id="AOG75949.1"/>
    </source>
</evidence>
<geneLocation type="chloroplast" evidence="1"/>
<keyword evidence="1" id="KW-0934">Plastid</keyword>
<gene>
    <name evidence="1" type="ORF">Q903CP_gene127</name>
</gene>